<reference evidence="1" key="2">
    <citation type="submission" date="2015-03" db="EMBL/GenBank/DDBJ databases">
        <authorList>
            <person name="Chow C.-E.T."/>
            <person name="Winget D.M."/>
            <person name="White R.A.III."/>
            <person name="Hallam S.J."/>
            <person name="Suttle C.A."/>
        </authorList>
    </citation>
    <scope>NUCLEOTIDE SEQUENCE</scope>
    <source>
        <strain evidence="1">Oxic3_1</strain>
    </source>
</reference>
<accession>A0A0F7LAS7</accession>
<organism evidence="1">
    <name type="scientific">uncultured marine virus</name>
    <dbReference type="NCBI Taxonomy" id="186617"/>
    <lineage>
        <taxon>Viruses</taxon>
        <taxon>environmental samples</taxon>
    </lineage>
</organism>
<reference evidence="1" key="1">
    <citation type="journal article" date="2015" name="Front. Microbiol.">
        <title>Combining genomic sequencing methods to explore viral diversity and reveal potential virus-host interactions.</title>
        <authorList>
            <person name="Chow C.E."/>
            <person name="Winget D.M."/>
            <person name="White R.A.III."/>
            <person name="Hallam S.J."/>
            <person name="Suttle C.A."/>
        </authorList>
    </citation>
    <scope>NUCLEOTIDE SEQUENCE</scope>
    <source>
        <strain evidence="1">Oxic3_1</strain>
    </source>
</reference>
<name>A0A0F7LAS7_9VIRU</name>
<protein>
    <submittedName>
        <fullName evidence="1">Uncharacterized protein</fullName>
    </submittedName>
</protein>
<sequence>MKSRGLGDSIEKFTKATGIKKLADKIPGGCGCDERKQWFNNNFPYNMNK</sequence>
<dbReference type="EMBL" id="KR029607">
    <property type="protein sequence ID" value="AKH48663.1"/>
    <property type="molecule type" value="Genomic_DNA"/>
</dbReference>
<proteinExistence type="predicted"/>
<evidence type="ECO:0000313" key="1">
    <source>
        <dbReference type="EMBL" id="AKH48663.1"/>
    </source>
</evidence>